<feature type="coiled-coil region" evidence="8">
    <location>
        <begin position="625"/>
        <end position="652"/>
    </location>
</feature>
<dbReference type="PANTHER" id="PTHR13710">
    <property type="entry name" value="DNA HELICASE RECQ FAMILY MEMBER"/>
    <property type="match status" value="1"/>
</dbReference>
<dbReference type="GO" id="GO:0043590">
    <property type="term" value="C:bacterial nucleoid"/>
    <property type="evidence" value="ECO:0007669"/>
    <property type="project" value="TreeGrafter"/>
</dbReference>
<keyword evidence="3" id="KW-0067">ATP-binding</keyword>
<evidence type="ECO:0000256" key="7">
    <source>
        <dbReference type="ARBA" id="ARBA00034808"/>
    </source>
</evidence>
<dbReference type="InterPro" id="IPR014001">
    <property type="entry name" value="Helicase_ATP-bd"/>
</dbReference>
<evidence type="ECO:0000313" key="11">
    <source>
        <dbReference type="EMBL" id="MCW3807699.1"/>
    </source>
</evidence>
<evidence type="ECO:0000259" key="10">
    <source>
        <dbReference type="PROSITE" id="PS51194"/>
    </source>
</evidence>
<dbReference type="EC" id="5.6.2.4" evidence="7"/>
<keyword evidence="11" id="KW-0378">Hydrolase</keyword>
<keyword evidence="5" id="KW-0413">Isomerase</keyword>
<evidence type="ECO:0000313" key="12">
    <source>
        <dbReference type="Proteomes" id="UP001207408"/>
    </source>
</evidence>
<dbReference type="SMART" id="SM00487">
    <property type="entry name" value="DEXDc"/>
    <property type="match status" value="1"/>
</dbReference>
<evidence type="ECO:0000256" key="4">
    <source>
        <dbReference type="ARBA" id="ARBA00023125"/>
    </source>
</evidence>
<keyword evidence="2" id="KW-0547">Nucleotide-binding</keyword>
<reference evidence="11" key="1">
    <citation type="submission" date="2022-10" db="EMBL/GenBank/DDBJ databases">
        <authorList>
            <person name="Yu W.X."/>
        </authorList>
    </citation>
    <scope>NUCLEOTIDE SEQUENCE</scope>
    <source>
        <strain evidence="11">D04</strain>
    </source>
</reference>
<dbReference type="Gene3D" id="3.40.960.10">
    <property type="entry name" value="VSR Endonuclease"/>
    <property type="match status" value="1"/>
</dbReference>
<evidence type="ECO:0000259" key="9">
    <source>
        <dbReference type="PROSITE" id="PS51192"/>
    </source>
</evidence>
<dbReference type="PROSITE" id="PS51194">
    <property type="entry name" value="HELICASE_CTER"/>
    <property type="match status" value="1"/>
</dbReference>
<feature type="domain" description="Helicase ATP-binding" evidence="9">
    <location>
        <begin position="434"/>
        <end position="608"/>
    </location>
</feature>
<keyword evidence="8" id="KW-0175">Coiled coil</keyword>
<dbReference type="PANTHER" id="PTHR13710:SF105">
    <property type="entry name" value="ATP-DEPENDENT DNA HELICASE Q1"/>
    <property type="match status" value="1"/>
</dbReference>
<dbReference type="GO" id="GO:0009378">
    <property type="term" value="F:four-way junction helicase activity"/>
    <property type="evidence" value="ECO:0007669"/>
    <property type="project" value="TreeGrafter"/>
</dbReference>
<dbReference type="GO" id="GO:0030894">
    <property type="term" value="C:replisome"/>
    <property type="evidence" value="ECO:0007669"/>
    <property type="project" value="TreeGrafter"/>
</dbReference>
<dbReference type="InterPro" id="IPR001650">
    <property type="entry name" value="Helicase_C-like"/>
</dbReference>
<sequence length="1174" mass="135953">MKKFTANYTYSNHNFVIQNLKGQRIDNEYLPAICILKNILQRGKPTLLSSFLQDSLGELHRESDFETAYPLIDKEKTIWERVIRGDVKGNYFPAKKFYEELITKYLPDYEYIQRLIIPEVPINEITKVEVDDFANEQVDFYLPQAYLIIEIDGSQHKFDAKKDKIRDNHTAKYGIETIRIATSDLEAENQVFLNAINAIKTRIDKVKSKQQNRKEKEKTFISLSDYKTAFQNGLNLDSGNYKATAIIRFQLLILELLEFGYLNFEKKWKFELLERDVQDFAQIAIDDLFLWFENILKLHKIKFKRPNVSVEKVNTVDSFSKNADTLKVDFSILKRYTDEFQTKSEIIFVRTDYFDEYLYFKKGDAVGKLVFSSFEPYDYFKICSTSPVKYSLKLGGKDTDEKPLLFLLWNVFLQNDPSLNFEGLKFREGQIPIIANALSRNDTIGLLPTGSGKSVCYQLSAILQPAISFVVCPIKSLMFDQKADLDSAFFTRINHITSDDDGEDKEKTQKEFGQGRYFFIFISPERFQLKTFRQYFSSVNEEFNIAYAVIDEVHCLSEWGHDFRTSYLNLSNTIQRHSSEFNFLGLTATASINVLKDIQIEFGIKQENVKTPVDYTRKELEFIVIDDKNDKVKSINEELETLHETIDALVENGKDTKCGIIFTPTVNGNKGCYPLSQKLSEHFGKVIKYYSGSVPKIDGQPIMPETKFDEYKKQVQNEFKRNEFSLLTATKAFGMGVNKGNIHYTFHYGIPGSMESLYQEAGRAGRDKSKFVSEKAKCYVLLSKSENEDALSQVWERSTTLSQIHTLTRKLNGDINTNLFLFSLGLDVIKDEFEIIKKLFSTYASPNVKNVHVEGQAIGYNKARTEKAIYRLSQLGILEDWTISNFFGGGVFEVDFCNYNASSIKQSLLNTIKKYDNEFSFEVISTDDKYSVYRKILNAPETYTEFDKLVLILLQWSYDNFAYNRRQSLKNIYENCCDFAGGHISSQEFKTRLENYFKFSQSSYVLQHIAENGKDFERWFEVFYQIDNNIVTDKFITKRQQESLRDNLSRFLESYMYNTGLDLISGLLRLLLDDYENADGRDRLESSLKQITGFEQDIIDIILKNILKVGVELSNKNKSLLAESLYKFFNTQDYLMLISKALGDSYSMTALVELATKRLEIINKKIYGGFRKIG</sequence>
<dbReference type="AlphaFoldDB" id="A0AAE3SLP8"/>
<keyword evidence="11" id="KW-0347">Helicase</keyword>
<dbReference type="Gene3D" id="3.40.50.300">
    <property type="entry name" value="P-loop containing nucleotide triphosphate hydrolases"/>
    <property type="match status" value="2"/>
</dbReference>
<dbReference type="CDD" id="cd17920">
    <property type="entry name" value="DEXHc_RecQ"/>
    <property type="match status" value="1"/>
</dbReference>
<evidence type="ECO:0000256" key="2">
    <source>
        <dbReference type="ARBA" id="ARBA00022741"/>
    </source>
</evidence>
<dbReference type="SMART" id="SM00490">
    <property type="entry name" value="HELICc"/>
    <property type="match status" value="1"/>
</dbReference>
<dbReference type="PROSITE" id="PS51192">
    <property type="entry name" value="HELICASE_ATP_BIND_1"/>
    <property type="match status" value="1"/>
</dbReference>
<dbReference type="GO" id="GO:0005524">
    <property type="term" value="F:ATP binding"/>
    <property type="evidence" value="ECO:0007669"/>
    <property type="project" value="UniProtKB-KW"/>
</dbReference>
<dbReference type="GO" id="GO:0006310">
    <property type="term" value="P:DNA recombination"/>
    <property type="evidence" value="ECO:0007669"/>
    <property type="project" value="TreeGrafter"/>
</dbReference>
<feature type="domain" description="Helicase C-terminal" evidence="10">
    <location>
        <begin position="645"/>
        <end position="812"/>
    </location>
</feature>
<organism evidence="11 12">
    <name type="scientific">Plebeiibacterium marinum</name>
    <dbReference type="NCBI Taxonomy" id="2992111"/>
    <lineage>
        <taxon>Bacteria</taxon>
        <taxon>Pseudomonadati</taxon>
        <taxon>Bacteroidota</taxon>
        <taxon>Bacteroidia</taxon>
        <taxon>Marinilabiliales</taxon>
        <taxon>Marinilabiliaceae</taxon>
        <taxon>Plebeiibacterium</taxon>
    </lineage>
</organism>
<dbReference type="GO" id="GO:0006281">
    <property type="term" value="P:DNA repair"/>
    <property type="evidence" value="ECO:0007669"/>
    <property type="project" value="TreeGrafter"/>
</dbReference>
<dbReference type="InterPro" id="IPR027417">
    <property type="entry name" value="P-loop_NTPase"/>
</dbReference>
<keyword evidence="12" id="KW-1185">Reference proteome</keyword>
<name>A0AAE3SLP8_9BACT</name>
<dbReference type="Pfam" id="PF04480">
    <property type="entry name" value="DUF559"/>
    <property type="match status" value="1"/>
</dbReference>
<dbReference type="Pfam" id="PF00271">
    <property type="entry name" value="Helicase_C"/>
    <property type="match status" value="1"/>
</dbReference>
<evidence type="ECO:0000256" key="8">
    <source>
        <dbReference type="SAM" id="Coils"/>
    </source>
</evidence>
<dbReference type="Pfam" id="PF00270">
    <property type="entry name" value="DEAD"/>
    <property type="match status" value="1"/>
</dbReference>
<evidence type="ECO:0000256" key="6">
    <source>
        <dbReference type="ARBA" id="ARBA00034617"/>
    </source>
</evidence>
<dbReference type="InterPro" id="IPR011545">
    <property type="entry name" value="DEAD/DEAH_box_helicase_dom"/>
</dbReference>
<accession>A0AAE3SLP8</accession>
<evidence type="ECO:0000256" key="1">
    <source>
        <dbReference type="ARBA" id="ARBA00005446"/>
    </source>
</evidence>
<gene>
    <name evidence="11" type="ORF">OM074_18875</name>
</gene>
<dbReference type="GO" id="GO:0005737">
    <property type="term" value="C:cytoplasm"/>
    <property type="evidence" value="ECO:0007669"/>
    <property type="project" value="TreeGrafter"/>
</dbReference>
<comment type="caution">
    <text evidence="11">The sequence shown here is derived from an EMBL/GenBank/DDBJ whole genome shotgun (WGS) entry which is preliminary data.</text>
</comment>
<comment type="catalytic activity">
    <reaction evidence="6">
        <text>Couples ATP hydrolysis with the unwinding of duplex DNA by translocating in the 3'-5' direction.</text>
        <dbReference type="EC" id="5.6.2.4"/>
    </reaction>
</comment>
<dbReference type="GO" id="GO:0043138">
    <property type="term" value="F:3'-5' DNA helicase activity"/>
    <property type="evidence" value="ECO:0007669"/>
    <property type="project" value="UniProtKB-EC"/>
</dbReference>
<evidence type="ECO:0000256" key="3">
    <source>
        <dbReference type="ARBA" id="ARBA00022840"/>
    </source>
</evidence>
<dbReference type="RefSeq" id="WP_301202148.1">
    <property type="nucleotide sequence ID" value="NZ_JAPDPI010000056.1"/>
</dbReference>
<comment type="similarity">
    <text evidence="1">Belongs to the helicase family. RecQ subfamily.</text>
</comment>
<evidence type="ECO:0000256" key="5">
    <source>
        <dbReference type="ARBA" id="ARBA00023235"/>
    </source>
</evidence>
<dbReference type="EMBL" id="JAPDPI010000056">
    <property type="protein sequence ID" value="MCW3807699.1"/>
    <property type="molecule type" value="Genomic_DNA"/>
</dbReference>
<keyword evidence="4" id="KW-0238">DNA-binding</keyword>
<dbReference type="Proteomes" id="UP001207408">
    <property type="component" value="Unassembled WGS sequence"/>
</dbReference>
<proteinExistence type="inferred from homology"/>
<dbReference type="InterPro" id="IPR007569">
    <property type="entry name" value="DUF559"/>
</dbReference>
<protein>
    <recommendedName>
        <fullName evidence="7">DNA 3'-5' helicase</fullName>
        <ecNumber evidence="7">5.6.2.4</ecNumber>
    </recommendedName>
</protein>
<dbReference type="SUPFAM" id="SSF52540">
    <property type="entry name" value="P-loop containing nucleoside triphosphate hydrolases"/>
    <property type="match status" value="1"/>
</dbReference>
<dbReference type="GO" id="GO:0003677">
    <property type="term" value="F:DNA binding"/>
    <property type="evidence" value="ECO:0007669"/>
    <property type="project" value="UniProtKB-KW"/>
</dbReference>